<protein>
    <submittedName>
        <fullName evidence="1">Uncharacterized protein</fullName>
    </submittedName>
</protein>
<evidence type="ECO:0000313" key="1">
    <source>
        <dbReference type="EMBL" id="RUS97396.1"/>
    </source>
</evidence>
<evidence type="ECO:0000313" key="2">
    <source>
        <dbReference type="Proteomes" id="UP000271624"/>
    </source>
</evidence>
<dbReference type="AlphaFoldDB" id="A0A3S1BZA4"/>
<organism evidence="1 2">
    <name type="scientific">Dulcicalothrix desertica PCC 7102</name>
    <dbReference type="NCBI Taxonomy" id="232991"/>
    <lineage>
        <taxon>Bacteria</taxon>
        <taxon>Bacillati</taxon>
        <taxon>Cyanobacteriota</taxon>
        <taxon>Cyanophyceae</taxon>
        <taxon>Nostocales</taxon>
        <taxon>Calotrichaceae</taxon>
        <taxon>Dulcicalothrix</taxon>
    </lineage>
</organism>
<keyword evidence="2" id="KW-1185">Reference proteome</keyword>
<sequence length="64" mass="7497">MNLYKDESGKFTTNRDEPLTANLNIRVSPSMRDKVKAIPNYPEKLREVIQQWLENLDSTEQDES</sequence>
<comment type="caution">
    <text evidence="1">The sequence shown here is derived from an EMBL/GenBank/DDBJ whole genome shotgun (WGS) entry which is preliminary data.</text>
</comment>
<dbReference type="Proteomes" id="UP000271624">
    <property type="component" value="Unassembled WGS sequence"/>
</dbReference>
<name>A0A3S1BZA4_9CYAN</name>
<dbReference type="EMBL" id="RSCL01000033">
    <property type="protein sequence ID" value="RUS97396.1"/>
    <property type="molecule type" value="Genomic_DNA"/>
</dbReference>
<dbReference type="OrthoDB" id="488697at2"/>
<gene>
    <name evidence="1" type="ORF">DSM106972_084990</name>
</gene>
<proteinExistence type="predicted"/>
<reference evidence="1" key="2">
    <citation type="journal article" date="2019" name="Genome Biol. Evol.">
        <title>Day and night: Metabolic profiles and evolutionary relationships of six axenic non-marine cyanobacteria.</title>
        <authorList>
            <person name="Will S.E."/>
            <person name="Henke P."/>
            <person name="Boedeker C."/>
            <person name="Huang S."/>
            <person name="Brinkmann H."/>
            <person name="Rohde M."/>
            <person name="Jarek M."/>
            <person name="Friedl T."/>
            <person name="Seufert S."/>
            <person name="Schumacher M."/>
            <person name="Overmann J."/>
            <person name="Neumann-Schaal M."/>
            <person name="Petersen J."/>
        </authorList>
    </citation>
    <scope>NUCLEOTIDE SEQUENCE [LARGE SCALE GENOMIC DNA]</scope>
    <source>
        <strain evidence="1">PCC 7102</strain>
    </source>
</reference>
<accession>A0A3S1BZA4</accession>
<reference evidence="1" key="1">
    <citation type="submission" date="2018-12" db="EMBL/GenBank/DDBJ databases">
        <authorList>
            <person name="Will S."/>
            <person name="Neumann-Schaal M."/>
            <person name="Henke P."/>
        </authorList>
    </citation>
    <scope>NUCLEOTIDE SEQUENCE</scope>
    <source>
        <strain evidence="1">PCC 7102</strain>
    </source>
</reference>